<organism evidence="9 10">
    <name type="scientific">Purpureocillium lilacinum</name>
    <name type="common">Paecilomyces lilacinus</name>
    <dbReference type="NCBI Taxonomy" id="33203"/>
    <lineage>
        <taxon>Eukaryota</taxon>
        <taxon>Fungi</taxon>
        <taxon>Dikarya</taxon>
        <taxon>Ascomycota</taxon>
        <taxon>Pezizomycotina</taxon>
        <taxon>Sordariomycetes</taxon>
        <taxon>Hypocreomycetidae</taxon>
        <taxon>Hypocreales</taxon>
        <taxon>Ophiocordycipitaceae</taxon>
        <taxon>Purpureocillium</taxon>
    </lineage>
</organism>
<dbReference type="Gene3D" id="1.20.1250.20">
    <property type="entry name" value="MFS general substrate transporter like domains"/>
    <property type="match status" value="2"/>
</dbReference>
<keyword evidence="3" id="KW-0813">Transport</keyword>
<evidence type="ECO:0000256" key="5">
    <source>
        <dbReference type="ARBA" id="ARBA00022989"/>
    </source>
</evidence>
<dbReference type="InterPro" id="IPR011701">
    <property type="entry name" value="MFS"/>
</dbReference>
<dbReference type="EMBL" id="JAWRVI010000157">
    <property type="protein sequence ID" value="KAK4073556.1"/>
    <property type="molecule type" value="Genomic_DNA"/>
</dbReference>
<feature type="transmembrane region" description="Helical" evidence="7">
    <location>
        <begin position="369"/>
        <end position="390"/>
    </location>
</feature>
<feature type="transmembrane region" description="Helical" evidence="7">
    <location>
        <begin position="157"/>
        <end position="181"/>
    </location>
</feature>
<dbReference type="InterPro" id="IPR051788">
    <property type="entry name" value="MFS_Transporter"/>
</dbReference>
<reference evidence="9 10" key="1">
    <citation type="journal article" date="2024" name="Microbiol. Resour. Announc.">
        <title>Genome annotations for the ascomycete fungi Trichoderma harzianum, Trichoderma aggressivum, and Purpureocillium lilacinum.</title>
        <authorList>
            <person name="Beijen E.P.W."/>
            <person name="Ohm R.A."/>
        </authorList>
    </citation>
    <scope>NUCLEOTIDE SEQUENCE [LARGE SCALE GENOMIC DNA]</scope>
    <source>
        <strain evidence="9 10">CBS 150709</strain>
    </source>
</reference>
<dbReference type="PANTHER" id="PTHR23514">
    <property type="entry name" value="BYPASS OF STOP CODON PROTEIN 6"/>
    <property type="match status" value="1"/>
</dbReference>
<dbReference type="InterPro" id="IPR020846">
    <property type="entry name" value="MFS_dom"/>
</dbReference>
<evidence type="ECO:0000256" key="2">
    <source>
        <dbReference type="ARBA" id="ARBA00008335"/>
    </source>
</evidence>
<dbReference type="PANTHER" id="PTHR23514:SF3">
    <property type="entry name" value="BYPASS OF STOP CODON PROTEIN 6"/>
    <property type="match status" value="1"/>
</dbReference>
<keyword evidence="10" id="KW-1185">Reference proteome</keyword>
<dbReference type="InterPro" id="IPR036259">
    <property type="entry name" value="MFS_trans_sf"/>
</dbReference>
<evidence type="ECO:0000256" key="7">
    <source>
        <dbReference type="SAM" id="Phobius"/>
    </source>
</evidence>
<keyword evidence="6 7" id="KW-0472">Membrane</keyword>
<feature type="transmembrane region" description="Helical" evidence="7">
    <location>
        <begin position="313"/>
        <end position="333"/>
    </location>
</feature>
<feature type="transmembrane region" description="Helical" evidence="7">
    <location>
        <begin position="280"/>
        <end position="301"/>
    </location>
</feature>
<comment type="subcellular location">
    <subcellularLocation>
        <location evidence="1">Endomembrane system</location>
        <topology evidence="1">Multi-pass membrane protein</topology>
    </subcellularLocation>
</comment>
<keyword evidence="5 7" id="KW-1133">Transmembrane helix</keyword>
<comment type="caution">
    <text evidence="9">The sequence shown here is derived from an EMBL/GenBank/DDBJ whole genome shotgun (WGS) entry which is preliminary data.</text>
</comment>
<sequence>MATCATATTECGPIELQARLPRANPSQPGPERSDRAEVCCRSSRILVEDGGVEPNETAHVQVSPKWNDSRTNSFRVGAAFWSLLVMGANDAAYGLERYYNLTYTDVSLVFISPFAGHILSAVLNNYLHLKIGQRGIAMLCGGCHILAYVVIACHPPYIALIFAFVFAGSGNGFGDAAWNAWMGNMANASELLGFMHACYGIGGIFSPLIATAMITKWNLPWYIFYYIMIGFSAFELLSLTWAFWAADGASYRGVYRENEIEQELGLTSAIFRMPAARTSWLCAFFLLCYVGIEVSLGGWIVVFMTKVRGGEPFASGMAATGFWLGITLGRAVLGFVTPRLGVKTAIATYIAATMGLELLFWLIPQFYVSAVAVAFQGFFLGPLFPGIVLVASKLLPRHQHVVVIGFAAALGGCGAAILPFAVGILAQVSGVQVLQPIILSLLGVLLLLWLSLPRINKRRE</sequence>
<evidence type="ECO:0000256" key="1">
    <source>
        <dbReference type="ARBA" id="ARBA00004127"/>
    </source>
</evidence>
<feature type="transmembrane region" description="Helical" evidence="7">
    <location>
        <begin position="345"/>
        <end position="363"/>
    </location>
</feature>
<dbReference type="Proteomes" id="UP001287286">
    <property type="component" value="Unassembled WGS sequence"/>
</dbReference>
<evidence type="ECO:0000313" key="10">
    <source>
        <dbReference type="Proteomes" id="UP001287286"/>
    </source>
</evidence>
<evidence type="ECO:0000259" key="8">
    <source>
        <dbReference type="PROSITE" id="PS50850"/>
    </source>
</evidence>
<feature type="transmembrane region" description="Helical" evidence="7">
    <location>
        <begin position="433"/>
        <end position="452"/>
    </location>
</feature>
<dbReference type="SUPFAM" id="SSF103473">
    <property type="entry name" value="MFS general substrate transporter"/>
    <property type="match status" value="1"/>
</dbReference>
<feature type="transmembrane region" description="Helical" evidence="7">
    <location>
        <begin position="135"/>
        <end position="151"/>
    </location>
</feature>
<dbReference type="PROSITE" id="PS50850">
    <property type="entry name" value="MFS"/>
    <property type="match status" value="1"/>
</dbReference>
<comment type="similarity">
    <text evidence="2">Belongs to the major facilitator superfamily.</text>
</comment>
<feature type="domain" description="Major facilitator superfamily (MFS) profile" evidence="8">
    <location>
        <begin position="279"/>
        <end position="460"/>
    </location>
</feature>
<feature type="transmembrane region" description="Helical" evidence="7">
    <location>
        <begin position="402"/>
        <end position="427"/>
    </location>
</feature>
<keyword evidence="4 7" id="KW-0812">Transmembrane</keyword>
<feature type="transmembrane region" description="Helical" evidence="7">
    <location>
        <begin position="193"/>
        <end position="217"/>
    </location>
</feature>
<proteinExistence type="inferred from homology"/>
<gene>
    <name evidence="9" type="ORF">Purlil1_13018</name>
</gene>
<feature type="transmembrane region" description="Helical" evidence="7">
    <location>
        <begin position="74"/>
        <end position="95"/>
    </location>
</feature>
<feature type="transmembrane region" description="Helical" evidence="7">
    <location>
        <begin position="223"/>
        <end position="246"/>
    </location>
</feature>
<feature type="transmembrane region" description="Helical" evidence="7">
    <location>
        <begin position="101"/>
        <end position="123"/>
    </location>
</feature>
<evidence type="ECO:0000256" key="4">
    <source>
        <dbReference type="ARBA" id="ARBA00022692"/>
    </source>
</evidence>
<evidence type="ECO:0000313" key="9">
    <source>
        <dbReference type="EMBL" id="KAK4073556.1"/>
    </source>
</evidence>
<name>A0ABR0BF90_PURLI</name>
<protein>
    <recommendedName>
        <fullName evidence="8">Major facilitator superfamily (MFS) profile domain-containing protein</fullName>
    </recommendedName>
</protein>
<evidence type="ECO:0000256" key="6">
    <source>
        <dbReference type="ARBA" id="ARBA00023136"/>
    </source>
</evidence>
<evidence type="ECO:0000256" key="3">
    <source>
        <dbReference type="ARBA" id="ARBA00022448"/>
    </source>
</evidence>
<dbReference type="Pfam" id="PF07690">
    <property type="entry name" value="MFS_1"/>
    <property type="match status" value="1"/>
</dbReference>
<accession>A0ABR0BF90</accession>